<organism evidence="1 2">
    <name type="scientific">Armillaria gallica</name>
    <name type="common">Bulbous honey fungus</name>
    <name type="synonym">Armillaria bulbosa</name>
    <dbReference type="NCBI Taxonomy" id="47427"/>
    <lineage>
        <taxon>Eukaryota</taxon>
        <taxon>Fungi</taxon>
        <taxon>Dikarya</taxon>
        <taxon>Basidiomycota</taxon>
        <taxon>Agaricomycotina</taxon>
        <taxon>Agaricomycetes</taxon>
        <taxon>Agaricomycetidae</taxon>
        <taxon>Agaricales</taxon>
        <taxon>Marasmiineae</taxon>
        <taxon>Physalacriaceae</taxon>
        <taxon>Armillaria</taxon>
    </lineage>
</organism>
<evidence type="ECO:0000313" key="1">
    <source>
        <dbReference type="EMBL" id="PBK89299.1"/>
    </source>
</evidence>
<sequence length="153" mass="17153">MTFRILRRRRGTSMVVGTYCLLPMEGVGERFRARKNKVFVIIAVASLSHDENTKKGNQERTHGSYAVLIHSGVNVYEYKTARVQLPSAIASDSLVFGVRIQKWLLCRRKNGAGRDTNVSFIQVMGGETCLAPIRFISQLRTSSTCTLTIDRIS</sequence>
<dbReference type="InParanoid" id="A0A2H3D1X7"/>
<dbReference type="EMBL" id="KZ293669">
    <property type="protein sequence ID" value="PBK89299.1"/>
    <property type="molecule type" value="Genomic_DNA"/>
</dbReference>
<protein>
    <submittedName>
        <fullName evidence="1">Uncharacterized protein</fullName>
    </submittedName>
</protein>
<gene>
    <name evidence="1" type="ORF">ARMGADRAFT_339285</name>
</gene>
<proteinExistence type="predicted"/>
<accession>A0A2H3D1X7</accession>
<name>A0A2H3D1X7_ARMGA</name>
<reference evidence="2" key="1">
    <citation type="journal article" date="2017" name="Nat. Ecol. Evol.">
        <title>Genome expansion and lineage-specific genetic innovations in the forest pathogenic fungi Armillaria.</title>
        <authorList>
            <person name="Sipos G."/>
            <person name="Prasanna A.N."/>
            <person name="Walter M.C."/>
            <person name="O'Connor E."/>
            <person name="Balint B."/>
            <person name="Krizsan K."/>
            <person name="Kiss B."/>
            <person name="Hess J."/>
            <person name="Varga T."/>
            <person name="Slot J."/>
            <person name="Riley R."/>
            <person name="Boka B."/>
            <person name="Rigling D."/>
            <person name="Barry K."/>
            <person name="Lee J."/>
            <person name="Mihaltcheva S."/>
            <person name="LaButti K."/>
            <person name="Lipzen A."/>
            <person name="Waldron R."/>
            <person name="Moloney N.M."/>
            <person name="Sperisen C."/>
            <person name="Kredics L."/>
            <person name="Vagvoelgyi C."/>
            <person name="Patrignani A."/>
            <person name="Fitzpatrick D."/>
            <person name="Nagy I."/>
            <person name="Doyle S."/>
            <person name="Anderson J.B."/>
            <person name="Grigoriev I.V."/>
            <person name="Gueldener U."/>
            <person name="Muensterkoetter M."/>
            <person name="Nagy L.G."/>
        </authorList>
    </citation>
    <scope>NUCLEOTIDE SEQUENCE [LARGE SCALE GENOMIC DNA]</scope>
    <source>
        <strain evidence="2">Ar21-2</strain>
    </source>
</reference>
<evidence type="ECO:0000313" key="2">
    <source>
        <dbReference type="Proteomes" id="UP000217790"/>
    </source>
</evidence>
<dbReference type="AlphaFoldDB" id="A0A2H3D1X7"/>
<keyword evidence="2" id="KW-1185">Reference proteome</keyword>
<dbReference type="Proteomes" id="UP000217790">
    <property type="component" value="Unassembled WGS sequence"/>
</dbReference>